<keyword evidence="4" id="KW-0029">Amino-acid transport</keyword>
<name>A0A9Q9DQ36_CURCL</name>
<organism evidence="9 10">
    <name type="scientific">Curvularia clavata</name>
    <dbReference type="NCBI Taxonomy" id="95742"/>
    <lineage>
        <taxon>Eukaryota</taxon>
        <taxon>Fungi</taxon>
        <taxon>Dikarya</taxon>
        <taxon>Ascomycota</taxon>
        <taxon>Pezizomycotina</taxon>
        <taxon>Dothideomycetes</taxon>
        <taxon>Pleosporomycetidae</taxon>
        <taxon>Pleosporales</taxon>
        <taxon>Pleosporineae</taxon>
        <taxon>Pleosporaceae</taxon>
        <taxon>Curvularia</taxon>
    </lineage>
</organism>
<comment type="subcellular location">
    <subcellularLocation>
        <location evidence="1">Membrane</location>
        <topology evidence="1">Multi-pass membrane protein</topology>
    </subcellularLocation>
</comment>
<protein>
    <submittedName>
        <fullName evidence="9">Amino-acid permease inda1</fullName>
    </submittedName>
</protein>
<dbReference type="PROSITE" id="PS00218">
    <property type="entry name" value="AMINO_ACID_PERMEASE_1"/>
    <property type="match status" value="1"/>
</dbReference>
<feature type="transmembrane region" description="Helical" evidence="7">
    <location>
        <begin position="392"/>
        <end position="409"/>
    </location>
</feature>
<dbReference type="FunFam" id="1.20.1740.10:FF:000006">
    <property type="entry name" value="General amino acid permease"/>
    <property type="match status" value="1"/>
</dbReference>
<dbReference type="Gene3D" id="1.20.1740.10">
    <property type="entry name" value="Amino acid/polyamine transporter I"/>
    <property type="match status" value="1"/>
</dbReference>
<keyword evidence="2" id="KW-0813">Transport</keyword>
<evidence type="ECO:0000256" key="5">
    <source>
        <dbReference type="ARBA" id="ARBA00022989"/>
    </source>
</evidence>
<dbReference type="GO" id="GO:0015171">
    <property type="term" value="F:amino acid transmembrane transporter activity"/>
    <property type="evidence" value="ECO:0007669"/>
    <property type="project" value="TreeGrafter"/>
</dbReference>
<evidence type="ECO:0000256" key="6">
    <source>
        <dbReference type="ARBA" id="ARBA00023136"/>
    </source>
</evidence>
<dbReference type="OrthoDB" id="10062876at2759"/>
<dbReference type="Pfam" id="PF00324">
    <property type="entry name" value="AA_permease"/>
    <property type="match status" value="1"/>
</dbReference>
<dbReference type="GO" id="GO:0016020">
    <property type="term" value="C:membrane"/>
    <property type="evidence" value="ECO:0007669"/>
    <property type="project" value="UniProtKB-SubCell"/>
</dbReference>
<dbReference type="InterPro" id="IPR004841">
    <property type="entry name" value="AA-permease/SLC12A_dom"/>
</dbReference>
<dbReference type="PANTHER" id="PTHR43341:SF15">
    <property type="entry name" value="GENERAL AMINO ACID PERMEASE AGP2"/>
    <property type="match status" value="1"/>
</dbReference>
<evidence type="ECO:0000256" key="4">
    <source>
        <dbReference type="ARBA" id="ARBA00022970"/>
    </source>
</evidence>
<feature type="transmembrane region" description="Helical" evidence="7">
    <location>
        <begin position="421"/>
        <end position="445"/>
    </location>
</feature>
<feature type="transmembrane region" description="Helical" evidence="7">
    <location>
        <begin position="499"/>
        <end position="518"/>
    </location>
</feature>
<feature type="transmembrane region" description="Helical" evidence="7">
    <location>
        <begin position="89"/>
        <end position="116"/>
    </location>
</feature>
<evidence type="ECO:0000256" key="1">
    <source>
        <dbReference type="ARBA" id="ARBA00004141"/>
    </source>
</evidence>
<feature type="transmembrane region" description="Helical" evidence="7">
    <location>
        <begin position="466"/>
        <end position="487"/>
    </location>
</feature>
<feature type="transmembrane region" description="Helical" evidence="7">
    <location>
        <begin position="198"/>
        <end position="218"/>
    </location>
</feature>
<keyword evidence="10" id="KW-1185">Reference proteome</keyword>
<dbReference type="Proteomes" id="UP001056012">
    <property type="component" value="Chromosome 1"/>
</dbReference>
<feature type="domain" description="Amino acid permease/ SLC12A" evidence="8">
    <location>
        <begin position="59"/>
        <end position="522"/>
    </location>
</feature>
<dbReference type="InterPro" id="IPR050524">
    <property type="entry name" value="APC_YAT"/>
</dbReference>
<reference evidence="9" key="1">
    <citation type="submission" date="2021-12" db="EMBL/GenBank/DDBJ databases">
        <title>Curvularia clavata genome.</title>
        <authorList>
            <person name="Cao Y."/>
        </authorList>
    </citation>
    <scope>NUCLEOTIDE SEQUENCE</scope>
    <source>
        <strain evidence="9">Yc1106</strain>
    </source>
</reference>
<gene>
    <name evidence="9" type="ORF">yc1106_01548</name>
</gene>
<evidence type="ECO:0000256" key="7">
    <source>
        <dbReference type="SAM" id="Phobius"/>
    </source>
</evidence>
<evidence type="ECO:0000313" key="10">
    <source>
        <dbReference type="Proteomes" id="UP001056012"/>
    </source>
</evidence>
<dbReference type="VEuPathDB" id="FungiDB:yc1106_01548"/>
<evidence type="ECO:0000256" key="2">
    <source>
        <dbReference type="ARBA" id="ARBA00022448"/>
    </source>
</evidence>
<dbReference type="PIRSF" id="PIRSF006060">
    <property type="entry name" value="AA_transporter"/>
    <property type="match status" value="1"/>
</dbReference>
<accession>A0A9Q9DQ36</accession>
<feature type="transmembrane region" description="Helical" evidence="7">
    <location>
        <begin position="137"/>
        <end position="162"/>
    </location>
</feature>
<evidence type="ECO:0000313" key="9">
    <source>
        <dbReference type="EMBL" id="USP74274.1"/>
    </source>
</evidence>
<feature type="transmembrane region" description="Helical" evidence="7">
    <location>
        <begin position="346"/>
        <end position="366"/>
    </location>
</feature>
<keyword evidence="3 7" id="KW-0812">Transmembrane</keyword>
<dbReference type="EMBL" id="CP089274">
    <property type="protein sequence ID" value="USP74274.1"/>
    <property type="molecule type" value="Genomic_DNA"/>
</dbReference>
<evidence type="ECO:0000259" key="8">
    <source>
        <dbReference type="Pfam" id="PF00324"/>
    </source>
</evidence>
<dbReference type="InterPro" id="IPR004840">
    <property type="entry name" value="Amino_acid_permease_CS"/>
</dbReference>
<keyword evidence="6 7" id="KW-0472">Membrane</keyword>
<sequence>MATSTRDFETSAPYADKTQNFVVDEEKNNNYEVGPRRSSTVGSVRSVSDNTHRKLKSRHIQLIGIGGTIGTALYVQIGRGLMNGGPASLFIAFSLWCTVILAVTLSIAEMVTFLPISSPFIRFAGRFVDDAFGFAAGWNFFVFEAALVPFEIVACNVIIGFWSSAVPAGGIIAIVLVLYAVINMMAVKWYGETEFYAAIGKVLLIIGLLLFTFISMLGGNPEKDRYGFRYWKNPGSFTELYYDGELGRFLGFLQCLIQASFTIAGPDYVSMAAGETENPRKVMPRAYNAVFYRLTAFFVLGSLAVGINVPYNDPELIAAFKLGKPGAAASPYVIAMNRLRIEGLPHVVNAGVLASAFSAGNSYVYCASRSLFGLALEGKAPRFLTKCTKQGVPFYCVLVVLLIALLSFLQLSENSAVVLNWFVSLVTASQLINFSVMCFTFLRFYKACQVQGLDRNTLPYKGILQPYAAWYGLVCTFVMTFVGGYTVFLKGNWDVPSFLFSYLMVFIFPVLVIGWKIVKKSKWVKSHETDLVTDLAEIEEYHRTYVEKPETNPFNRFLDKVFG</sequence>
<proteinExistence type="predicted"/>
<feature type="transmembrane region" description="Helical" evidence="7">
    <location>
        <begin position="290"/>
        <end position="311"/>
    </location>
</feature>
<keyword evidence="5 7" id="KW-1133">Transmembrane helix</keyword>
<evidence type="ECO:0000256" key="3">
    <source>
        <dbReference type="ARBA" id="ARBA00022692"/>
    </source>
</evidence>
<dbReference type="AlphaFoldDB" id="A0A9Q9DQ36"/>
<feature type="transmembrane region" description="Helical" evidence="7">
    <location>
        <begin position="168"/>
        <end position="186"/>
    </location>
</feature>
<feature type="transmembrane region" description="Helical" evidence="7">
    <location>
        <begin position="60"/>
        <end position="77"/>
    </location>
</feature>
<dbReference type="PANTHER" id="PTHR43341">
    <property type="entry name" value="AMINO ACID PERMEASE"/>
    <property type="match status" value="1"/>
</dbReference>